<evidence type="ECO:0000313" key="4">
    <source>
        <dbReference type="Proteomes" id="UP000427769"/>
    </source>
</evidence>
<keyword evidence="1" id="KW-0732">Signal</keyword>
<evidence type="ECO:0000259" key="2">
    <source>
        <dbReference type="PROSITE" id="PS50222"/>
    </source>
</evidence>
<protein>
    <recommendedName>
        <fullName evidence="2">EF-hand domain-containing protein</fullName>
    </recommendedName>
</protein>
<dbReference type="EMBL" id="AP021875">
    <property type="protein sequence ID" value="BBO75762.1"/>
    <property type="molecule type" value="Genomic_DNA"/>
</dbReference>
<dbReference type="RefSeq" id="WP_155304655.1">
    <property type="nucleotide sequence ID" value="NZ_AP021875.1"/>
</dbReference>
<dbReference type="PROSITE" id="PS51257">
    <property type="entry name" value="PROKAR_LIPOPROTEIN"/>
    <property type="match status" value="1"/>
</dbReference>
<dbReference type="SUPFAM" id="SSF47473">
    <property type="entry name" value="EF-hand"/>
    <property type="match status" value="1"/>
</dbReference>
<dbReference type="Proteomes" id="UP000427769">
    <property type="component" value="Chromosome"/>
</dbReference>
<dbReference type="AlphaFoldDB" id="A0A5K7Z1B5"/>
<feature type="chain" id="PRO_5024332009" description="EF-hand domain-containing protein" evidence="1">
    <location>
        <begin position="24"/>
        <end position="98"/>
    </location>
</feature>
<dbReference type="InterPro" id="IPR018247">
    <property type="entry name" value="EF_Hand_1_Ca_BS"/>
</dbReference>
<dbReference type="PROSITE" id="PS50222">
    <property type="entry name" value="EF_HAND_2"/>
    <property type="match status" value="1"/>
</dbReference>
<reference evidence="3 4" key="1">
    <citation type="submission" date="2019-11" db="EMBL/GenBank/DDBJ databases">
        <title>Comparative genomics of hydrocarbon-degrading Desulfosarcina strains.</title>
        <authorList>
            <person name="Watanabe M."/>
            <person name="Kojima H."/>
            <person name="Fukui M."/>
        </authorList>
    </citation>
    <scope>NUCLEOTIDE SEQUENCE [LARGE SCALE GENOMIC DNA]</scope>
    <source>
        <strain evidence="3 4">PP31</strain>
    </source>
</reference>
<feature type="signal peptide" evidence="1">
    <location>
        <begin position="1"/>
        <end position="23"/>
    </location>
</feature>
<dbReference type="KEGG" id="dwd:DSCW_31790"/>
<evidence type="ECO:0000313" key="3">
    <source>
        <dbReference type="EMBL" id="BBO75762.1"/>
    </source>
</evidence>
<dbReference type="GO" id="GO:0005509">
    <property type="term" value="F:calcium ion binding"/>
    <property type="evidence" value="ECO:0007669"/>
    <property type="project" value="InterPro"/>
</dbReference>
<sequence>MKRRFLLMGFMVLIMLTAGCSSHKRFHSTDMPDPQAFNAHFGDMDTNGDDLVNWEEFESYFENTEQKVFDAVDMNQDSSIDHDEWHAFKAAHGLKHHE</sequence>
<feature type="domain" description="EF-hand" evidence="2">
    <location>
        <begin position="32"/>
        <end position="67"/>
    </location>
</feature>
<proteinExistence type="predicted"/>
<organism evidence="3 4">
    <name type="scientific">Desulfosarcina widdelii</name>
    <dbReference type="NCBI Taxonomy" id="947919"/>
    <lineage>
        <taxon>Bacteria</taxon>
        <taxon>Pseudomonadati</taxon>
        <taxon>Thermodesulfobacteriota</taxon>
        <taxon>Desulfobacteria</taxon>
        <taxon>Desulfobacterales</taxon>
        <taxon>Desulfosarcinaceae</taxon>
        <taxon>Desulfosarcina</taxon>
    </lineage>
</organism>
<dbReference type="Gene3D" id="1.10.238.10">
    <property type="entry name" value="EF-hand"/>
    <property type="match status" value="1"/>
</dbReference>
<dbReference type="OrthoDB" id="5460649at2"/>
<dbReference type="InterPro" id="IPR011992">
    <property type="entry name" value="EF-hand-dom_pair"/>
</dbReference>
<evidence type="ECO:0000256" key="1">
    <source>
        <dbReference type="SAM" id="SignalP"/>
    </source>
</evidence>
<accession>A0A5K7Z1B5</accession>
<gene>
    <name evidence="3" type="ORF">DSCW_31790</name>
</gene>
<keyword evidence="4" id="KW-1185">Reference proteome</keyword>
<dbReference type="InterPro" id="IPR002048">
    <property type="entry name" value="EF_hand_dom"/>
</dbReference>
<name>A0A5K7Z1B5_9BACT</name>
<dbReference type="PROSITE" id="PS00018">
    <property type="entry name" value="EF_HAND_1"/>
    <property type="match status" value="1"/>
</dbReference>